<dbReference type="Proteomes" id="UP001181693">
    <property type="component" value="Unassembled WGS sequence"/>
</dbReference>
<comment type="caution">
    <text evidence="2">The sequence shown here is derived from an EMBL/GenBank/DDBJ whole genome shotgun (WGS) entry which is preliminary data.</text>
</comment>
<sequence>MAAGHSLAHSSNRPKGDSCKVQSPVRNCLADSSYLVLTLETLHRLKPLCRILAWTCRCQRCLGSQWRLFIQCDFRTLKEN</sequence>
<accession>A0AAV2ZSI0</accession>
<feature type="region of interest" description="Disordered" evidence="1">
    <location>
        <begin position="1"/>
        <end position="22"/>
    </location>
</feature>
<dbReference type="AlphaFoldDB" id="A0AAV2ZSI0"/>
<keyword evidence="3" id="KW-1185">Reference proteome</keyword>
<gene>
    <name evidence="2" type="ORF">GDO54_002450</name>
</gene>
<evidence type="ECO:0000256" key="1">
    <source>
        <dbReference type="SAM" id="MobiDB-lite"/>
    </source>
</evidence>
<reference evidence="2" key="1">
    <citation type="thesis" date="2020" institute="ProQuest LLC" country="789 East Eisenhower Parkway, Ann Arbor, MI, USA">
        <title>Comparative Genomics and Chromosome Evolution.</title>
        <authorList>
            <person name="Mudd A.B."/>
        </authorList>
    </citation>
    <scope>NUCLEOTIDE SEQUENCE</scope>
    <source>
        <strain evidence="2">1538</strain>
        <tissue evidence="2">Blood</tissue>
    </source>
</reference>
<name>A0AAV2ZSI0_PYXAD</name>
<evidence type="ECO:0000313" key="3">
    <source>
        <dbReference type="Proteomes" id="UP001181693"/>
    </source>
</evidence>
<organism evidence="2 3">
    <name type="scientific">Pyxicephalus adspersus</name>
    <name type="common">African bullfrog</name>
    <dbReference type="NCBI Taxonomy" id="30357"/>
    <lineage>
        <taxon>Eukaryota</taxon>
        <taxon>Metazoa</taxon>
        <taxon>Chordata</taxon>
        <taxon>Craniata</taxon>
        <taxon>Vertebrata</taxon>
        <taxon>Euteleostomi</taxon>
        <taxon>Amphibia</taxon>
        <taxon>Batrachia</taxon>
        <taxon>Anura</taxon>
        <taxon>Neobatrachia</taxon>
        <taxon>Ranoidea</taxon>
        <taxon>Pyxicephalidae</taxon>
        <taxon>Pyxicephalinae</taxon>
        <taxon>Pyxicephalus</taxon>
    </lineage>
</organism>
<proteinExistence type="predicted"/>
<protein>
    <submittedName>
        <fullName evidence="2">Uncharacterized protein</fullName>
    </submittedName>
</protein>
<evidence type="ECO:0000313" key="2">
    <source>
        <dbReference type="EMBL" id="DBA16923.1"/>
    </source>
</evidence>
<dbReference type="EMBL" id="DYDO01000010">
    <property type="protein sequence ID" value="DBA16923.1"/>
    <property type="molecule type" value="Genomic_DNA"/>
</dbReference>